<dbReference type="RefSeq" id="WP_004843356.1">
    <property type="nucleotide sequence ID" value="NZ_CVRQ01000029.1"/>
</dbReference>
<protein>
    <recommendedName>
        <fullName evidence="4">DUF3784 domain-containing protein</fullName>
    </recommendedName>
</protein>
<evidence type="ECO:0000256" key="1">
    <source>
        <dbReference type="SAM" id="Phobius"/>
    </source>
</evidence>
<accession>A0A0M6WU92</accession>
<organism evidence="2 3">
    <name type="scientific">Agathobacter rectalis</name>
    <dbReference type="NCBI Taxonomy" id="39491"/>
    <lineage>
        <taxon>Bacteria</taxon>
        <taxon>Bacillati</taxon>
        <taxon>Bacillota</taxon>
        <taxon>Clostridia</taxon>
        <taxon>Lachnospirales</taxon>
        <taxon>Lachnospiraceae</taxon>
        <taxon>Agathobacter</taxon>
    </lineage>
</organism>
<keyword evidence="1" id="KW-0812">Transmembrane</keyword>
<feature type="transmembrane region" description="Helical" evidence="1">
    <location>
        <begin position="74"/>
        <end position="92"/>
    </location>
</feature>
<keyword evidence="3" id="KW-1185">Reference proteome</keyword>
<reference evidence="3" key="1">
    <citation type="submission" date="2015-05" db="EMBL/GenBank/DDBJ databases">
        <authorList>
            <consortium name="Pathogen Informatics"/>
        </authorList>
    </citation>
    <scope>NUCLEOTIDE SEQUENCE [LARGE SCALE GENOMIC DNA]</scope>
    <source>
        <strain evidence="3">T1-815</strain>
    </source>
</reference>
<dbReference type="AlphaFoldDB" id="A0A0M6WU92"/>
<proteinExistence type="predicted"/>
<dbReference type="EMBL" id="CVRQ01000029">
    <property type="protein sequence ID" value="CRL41250.1"/>
    <property type="molecule type" value="Genomic_DNA"/>
</dbReference>
<sequence length="102" mass="11258">MLGFSIMMWFVSAILIFVSISLLKGNYSFVHGKVFDTTDNKKGYAKELGKPVLFVGIGILVSGVIAIIVKNHSIPTAVFFLAIIAGIAGLWLHKIQKNFRKF</sequence>
<gene>
    <name evidence="2" type="ORF">T1815_26321</name>
</gene>
<evidence type="ECO:0008006" key="4">
    <source>
        <dbReference type="Google" id="ProtNLM"/>
    </source>
</evidence>
<dbReference type="Proteomes" id="UP000049472">
    <property type="component" value="Unassembled WGS sequence"/>
</dbReference>
<feature type="transmembrane region" description="Helical" evidence="1">
    <location>
        <begin position="6"/>
        <end position="27"/>
    </location>
</feature>
<evidence type="ECO:0000313" key="2">
    <source>
        <dbReference type="EMBL" id="CRL41250.1"/>
    </source>
</evidence>
<name>A0A0M6WU92_9FIRM</name>
<evidence type="ECO:0000313" key="3">
    <source>
        <dbReference type="Proteomes" id="UP000049472"/>
    </source>
</evidence>
<feature type="transmembrane region" description="Helical" evidence="1">
    <location>
        <begin position="48"/>
        <end position="68"/>
    </location>
</feature>
<keyword evidence="1" id="KW-1133">Transmembrane helix</keyword>
<keyword evidence="1" id="KW-0472">Membrane</keyword>
<dbReference type="GeneID" id="57432619"/>